<dbReference type="InterPro" id="IPR020843">
    <property type="entry name" value="ER"/>
</dbReference>
<dbReference type="AlphaFoldDB" id="A0A0Q3HV08"/>
<dbReference type="Pfam" id="PF08240">
    <property type="entry name" value="ADH_N"/>
    <property type="match status" value="1"/>
</dbReference>
<proteinExistence type="predicted"/>
<dbReference type="InterPro" id="IPR013154">
    <property type="entry name" value="ADH-like_N"/>
</dbReference>
<evidence type="ECO:0000259" key="2">
    <source>
        <dbReference type="SMART" id="SM00829"/>
    </source>
</evidence>
<dbReference type="SMART" id="SM00829">
    <property type="entry name" value="PKS_ER"/>
    <property type="match status" value="1"/>
</dbReference>
<dbReference type="Proteomes" id="UP000051682">
    <property type="component" value="Unassembled WGS sequence"/>
</dbReference>
<organism evidence="3 4">
    <name type="scientific">Chryseobacterium aquaticum</name>
    <dbReference type="NCBI Taxonomy" id="452084"/>
    <lineage>
        <taxon>Bacteria</taxon>
        <taxon>Pseudomonadati</taxon>
        <taxon>Bacteroidota</taxon>
        <taxon>Flavobacteriia</taxon>
        <taxon>Flavobacteriales</taxon>
        <taxon>Weeksellaceae</taxon>
        <taxon>Chryseobacterium group</taxon>
        <taxon>Chryseobacterium</taxon>
    </lineage>
</organism>
<reference evidence="3 4" key="1">
    <citation type="submission" date="2015-10" db="EMBL/GenBank/DDBJ databases">
        <title>Chryseobacterium aquaticum genome.</title>
        <authorList>
            <person name="Newman J.D."/>
            <person name="Ferguson M.B."/>
            <person name="Miller J.R."/>
        </authorList>
    </citation>
    <scope>NUCLEOTIDE SEQUENCE [LARGE SCALE GENOMIC DNA]</scope>
    <source>
        <strain evidence="3 4">KCTC 12483</strain>
    </source>
</reference>
<dbReference type="RefSeq" id="WP_056012841.1">
    <property type="nucleotide sequence ID" value="NZ_LLYZ01000003.1"/>
</dbReference>
<dbReference type="Gene3D" id="3.90.180.10">
    <property type="entry name" value="Medium-chain alcohol dehydrogenases, catalytic domain"/>
    <property type="match status" value="1"/>
</dbReference>
<evidence type="ECO:0000256" key="1">
    <source>
        <dbReference type="ARBA" id="ARBA00022857"/>
    </source>
</evidence>
<dbReference type="Pfam" id="PF13602">
    <property type="entry name" value="ADH_zinc_N_2"/>
    <property type="match status" value="1"/>
</dbReference>
<dbReference type="SUPFAM" id="SSF51735">
    <property type="entry name" value="NAD(P)-binding Rossmann-fold domains"/>
    <property type="match status" value="1"/>
</dbReference>
<dbReference type="PANTHER" id="PTHR44154:SF1">
    <property type="entry name" value="QUINONE OXIDOREDUCTASE"/>
    <property type="match status" value="1"/>
</dbReference>
<dbReference type="Gene3D" id="3.40.50.720">
    <property type="entry name" value="NAD(P)-binding Rossmann-like Domain"/>
    <property type="match status" value="1"/>
</dbReference>
<dbReference type="OrthoDB" id="9787435at2"/>
<sequence>MKAIQYTAFGNTEVLTINEVSKPSINDQNQVLVKIKAFTINPLDMKIRQGFMQQVYPIQFPFTPGLDASGIIEAVGSEVQNFSIGDEVIVSSIGGTYAEYCVVPEKNVSKKPSQISFEEAVALVIPVTTADSLLVNEGNVQKDQKVFVQGASGAVGAALIQLAKALGAYVIGTASGEGIDFIKNLGADEAIDYKTQDFTQLVKDADLVIDCAGGPSQNSLFNVVKKGGTLLSITMPPSQELAEQFGVKAQFISSDNSAKNLVYGLQLLNEGKLKPSVAKILPMNEAAEAQSLVSAGGINGKVVLTVD</sequence>
<evidence type="ECO:0000313" key="4">
    <source>
        <dbReference type="Proteomes" id="UP000051682"/>
    </source>
</evidence>
<comment type="caution">
    <text evidence="3">The sequence shown here is derived from an EMBL/GenBank/DDBJ whole genome shotgun (WGS) entry which is preliminary data.</text>
</comment>
<gene>
    <name evidence="3" type="ORF">AR438_05400</name>
</gene>
<feature type="domain" description="Enoyl reductase (ER)" evidence="2">
    <location>
        <begin position="10"/>
        <end position="304"/>
    </location>
</feature>
<dbReference type="GO" id="GO:0016491">
    <property type="term" value="F:oxidoreductase activity"/>
    <property type="evidence" value="ECO:0007669"/>
    <property type="project" value="InterPro"/>
</dbReference>
<dbReference type="SUPFAM" id="SSF50129">
    <property type="entry name" value="GroES-like"/>
    <property type="match status" value="1"/>
</dbReference>
<dbReference type="InterPro" id="IPR011032">
    <property type="entry name" value="GroES-like_sf"/>
</dbReference>
<dbReference type="STRING" id="452084.AR438_05400"/>
<evidence type="ECO:0000313" key="3">
    <source>
        <dbReference type="EMBL" id="KQK26679.1"/>
    </source>
</evidence>
<dbReference type="PANTHER" id="PTHR44154">
    <property type="entry name" value="QUINONE OXIDOREDUCTASE"/>
    <property type="match status" value="1"/>
</dbReference>
<accession>A0A0Q3HV08</accession>
<dbReference type="CDD" id="cd05289">
    <property type="entry name" value="MDR_like_2"/>
    <property type="match status" value="1"/>
</dbReference>
<dbReference type="InterPro" id="IPR051603">
    <property type="entry name" value="Zinc-ADH_QOR/CCCR"/>
</dbReference>
<keyword evidence="4" id="KW-1185">Reference proteome</keyword>
<keyword evidence="1" id="KW-0521">NADP</keyword>
<dbReference type="EMBL" id="LLYZ01000003">
    <property type="protein sequence ID" value="KQK26679.1"/>
    <property type="molecule type" value="Genomic_DNA"/>
</dbReference>
<protein>
    <submittedName>
        <fullName evidence="3">NADPH quinone reductase</fullName>
    </submittedName>
</protein>
<dbReference type="InterPro" id="IPR036291">
    <property type="entry name" value="NAD(P)-bd_dom_sf"/>
</dbReference>
<name>A0A0Q3HV08_9FLAO</name>